<dbReference type="InterPro" id="IPR036047">
    <property type="entry name" value="F-box-like_dom_sf"/>
</dbReference>
<dbReference type="Gene3D" id="1.20.1280.50">
    <property type="match status" value="1"/>
</dbReference>
<sequence>MQPATSTRRPFFSGLFRHARRLTSDGGKLSPTGQRRRAGSDPRAVVLSTLPAELWIKVFKHIPNYLLLSVTLTCRAFRALAQPLLFASISTHPEERKPSPGVLRVAGQTARYRKRVNERTAFFFSPQICHAVRVCRISLPLPEDECDGDDVVDHIFAMLPHLPNLRALECRHIRLTPLRLHVLRGLELPTMSFDLCFGNMADLAGMPSVPLREVTFKYSDASIAGQASPCPVFLSPDHLETLHATTTRVLDSLASSRVPFTRLRTLELPGECLASRHFIAALARCPEVENIALHATDYLPQANFTLPDGVLPHLRSYRGPHHFAAAFLRHRTAEKLEVSVPCRPASLESSLAKLYGQHDSLSGASNTLRSLSFPLTSADIPAPLLGTIHVAFPMLSALAIPDPALSSSEIKALLNAVPAHYALTDLTLRIQGRDKFNLWIPPAEAAADAASCFGKVRLSLVKTYPSIRHVRFLYGSEGASLHWERSQTSGLFVQVGQ</sequence>
<evidence type="ECO:0000259" key="1">
    <source>
        <dbReference type="PROSITE" id="PS50181"/>
    </source>
</evidence>
<dbReference type="Proteomes" id="UP000636479">
    <property type="component" value="Unassembled WGS sequence"/>
</dbReference>
<proteinExistence type="predicted"/>
<comment type="caution">
    <text evidence="2">The sequence shown here is derived from an EMBL/GenBank/DDBJ whole genome shotgun (WGS) entry which is preliminary data.</text>
</comment>
<dbReference type="InterPro" id="IPR001810">
    <property type="entry name" value="F-box_dom"/>
</dbReference>
<dbReference type="EMBL" id="JACAZF010000011">
    <property type="protein sequence ID" value="KAF7292647.1"/>
    <property type="molecule type" value="Genomic_DNA"/>
</dbReference>
<dbReference type="AlphaFoldDB" id="A0A8H6S6D8"/>
<evidence type="ECO:0000313" key="2">
    <source>
        <dbReference type="EMBL" id="KAF7292647.1"/>
    </source>
</evidence>
<name>A0A8H6S6D8_9AGAR</name>
<dbReference type="Pfam" id="PF12937">
    <property type="entry name" value="F-box-like"/>
    <property type="match status" value="1"/>
</dbReference>
<dbReference type="CDD" id="cd09917">
    <property type="entry name" value="F-box_SF"/>
    <property type="match status" value="1"/>
</dbReference>
<dbReference type="PROSITE" id="PS50181">
    <property type="entry name" value="FBOX"/>
    <property type="match status" value="1"/>
</dbReference>
<feature type="domain" description="F-box" evidence="1">
    <location>
        <begin position="44"/>
        <end position="89"/>
    </location>
</feature>
<accession>A0A8H6S6D8</accession>
<dbReference type="GeneID" id="59350665"/>
<dbReference type="OrthoDB" id="2886535at2759"/>
<protein>
    <recommendedName>
        <fullName evidence="1">F-box domain-containing protein</fullName>
    </recommendedName>
</protein>
<dbReference type="RefSeq" id="XP_037215075.1">
    <property type="nucleotide sequence ID" value="XM_037368149.1"/>
</dbReference>
<reference evidence="2" key="1">
    <citation type="submission" date="2020-05" db="EMBL/GenBank/DDBJ databases">
        <title>Mycena genomes resolve the evolution of fungal bioluminescence.</title>
        <authorList>
            <person name="Tsai I.J."/>
        </authorList>
    </citation>
    <scope>NUCLEOTIDE SEQUENCE</scope>
    <source>
        <strain evidence="2">171206Taipei</strain>
    </source>
</reference>
<gene>
    <name evidence="2" type="ORF">MIND_01162600</name>
</gene>
<keyword evidence="3" id="KW-1185">Reference proteome</keyword>
<organism evidence="2 3">
    <name type="scientific">Mycena indigotica</name>
    <dbReference type="NCBI Taxonomy" id="2126181"/>
    <lineage>
        <taxon>Eukaryota</taxon>
        <taxon>Fungi</taxon>
        <taxon>Dikarya</taxon>
        <taxon>Basidiomycota</taxon>
        <taxon>Agaricomycotina</taxon>
        <taxon>Agaricomycetes</taxon>
        <taxon>Agaricomycetidae</taxon>
        <taxon>Agaricales</taxon>
        <taxon>Marasmiineae</taxon>
        <taxon>Mycenaceae</taxon>
        <taxon>Mycena</taxon>
    </lineage>
</organism>
<evidence type="ECO:0000313" key="3">
    <source>
        <dbReference type="Proteomes" id="UP000636479"/>
    </source>
</evidence>
<dbReference type="SUPFAM" id="SSF81383">
    <property type="entry name" value="F-box domain"/>
    <property type="match status" value="1"/>
</dbReference>
<dbReference type="SUPFAM" id="SSF52047">
    <property type="entry name" value="RNI-like"/>
    <property type="match status" value="1"/>
</dbReference>